<gene>
    <name evidence="1" type="ORF">FJW01_21055</name>
</gene>
<keyword evidence="2" id="KW-1185">Reference proteome</keyword>
<protein>
    <submittedName>
        <fullName evidence="1">Uncharacterized protein</fullName>
    </submittedName>
</protein>
<dbReference type="EMBL" id="VHJA01000085">
    <property type="protein sequence ID" value="TPV36358.1"/>
    <property type="molecule type" value="Genomic_DNA"/>
</dbReference>
<organism evidence="1 2">
    <name type="scientific">Pantoea deleyi</name>
    <dbReference type="NCBI Taxonomy" id="470932"/>
    <lineage>
        <taxon>Bacteria</taxon>
        <taxon>Pseudomonadati</taxon>
        <taxon>Pseudomonadota</taxon>
        <taxon>Gammaproteobacteria</taxon>
        <taxon>Enterobacterales</taxon>
        <taxon>Erwiniaceae</taxon>
        <taxon>Pantoea</taxon>
    </lineage>
</organism>
<reference evidence="1 2" key="1">
    <citation type="submission" date="2019-06" db="EMBL/GenBank/DDBJ databases">
        <title>Taxogenomics and systematics of the genus Pantoea.</title>
        <authorList>
            <person name="Tambong J.T."/>
        </authorList>
    </citation>
    <scope>NUCLEOTIDE SEQUENCE [LARGE SCALE GENOMIC DNA]</scope>
    <source>
        <strain evidence="1 2">LMG 24200</strain>
    </source>
</reference>
<comment type="caution">
    <text evidence="1">The sequence shown here is derived from an EMBL/GenBank/DDBJ whole genome shotgun (WGS) entry which is preliminary data.</text>
</comment>
<dbReference type="AlphaFoldDB" id="A0A506PS91"/>
<dbReference type="Proteomes" id="UP000317747">
    <property type="component" value="Unassembled WGS sequence"/>
</dbReference>
<evidence type="ECO:0000313" key="2">
    <source>
        <dbReference type="Proteomes" id="UP000317747"/>
    </source>
</evidence>
<name>A0A506PS91_9GAMM</name>
<dbReference type="PROSITE" id="PS51257">
    <property type="entry name" value="PROKAR_LIPOPROTEIN"/>
    <property type="match status" value="1"/>
</dbReference>
<proteinExistence type="predicted"/>
<sequence length="64" mass="7260">MSVSKSQMKNYLNTQGCLATDYIAFSTSISGLACVRETVTRQRCVFTTRLTEEFTNLLARIYRA</sequence>
<accession>A0A506PS91</accession>
<dbReference type="OrthoDB" id="6542222at2"/>
<evidence type="ECO:0000313" key="1">
    <source>
        <dbReference type="EMBL" id="TPV36358.1"/>
    </source>
</evidence>